<dbReference type="InterPro" id="IPR025979">
    <property type="entry name" value="ChrR-like_cupin_dom"/>
</dbReference>
<organism evidence="2 3">
    <name type="scientific">Marinobacterium maritimum</name>
    <dbReference type="NCBI Taxonomy" id="500162"/>
    <lineage>
        <taxon>Bacteria</taxon>
        <taxon>Pseudomonadati</taxon>
        <taxon>Pseudomonadota</taxon>
        <taxon>Gammaproteobacteria</taxon>
        <taxon>Oceanospirillales</taxon>
        <taxon>Oceanospirillaceae</taxon>
        <taxon>Marinobacterium</taxon>
    </lineage>
</organism>
<dbReference type="SUPFAM" id="SSF51182">
    <property type="entry name" value="RmlC-like cupins"/>
    <property type="match status" value="1"/>
</dbReference>
<dbReference type="Pfam" id="PF12973">
    <property type="entry name" value="Cupin_7"/>
    <property type="match status" value="1"/>
</dbReference>
<dbReference type="PROSITE" id="PS51257">
    <property type="entry name" value="PROKAR_LIPOPROTEIN"/>
    <property type="match status" value="1"/>
</dbReference>
<evidence type="ECO:0000259" key="1">
    <source>
        <dbReference type="Pfam" id="PF12973"/>
    </source>
</evidence>
<reference evidence="2 3" key="1">
    <citation type="journal article" date="2019" name="Int. J. Syst. Evol. Microbiol.">
        <title>The Global Catalogue of Microorganisms (GCM) 10K type strain sequencing project: providing services to taxonomists for standard genome sequencing and annotation.</title>
        <authorList>
            <consortium name="The Broad Institute Genomics Platform"/>
            <consortium name="The Broad Institute Genome Sequencing Center for Infectious Disease"/>
            <person name="Wu L."/>
            <person name="Ma J."/>
        </authorList>
    </citation>
    <scope>NUCLEOTIDE SEQUENCE [LARGE SCALE GENOMIC DNA]</scope>
    <source>
        <strain evidence="2 3">JCM 15134</strain>
    </source>
</reference>
<dbReference type="Gene3D" id="1.10.10.1320">
    <property type="entry name" value="Anti-sigma factor, zinc-finger domain"/>
    <property type="match status" value="1"/>
</dbReference>
<evidence type="ECO:0000313" key="3">
    <source>
        <dbReference type="Proteomes" id="UP001499915"/>
    </source>
</evidence>
<dbReference type="InterPro" id="IPR012807">
    <property type="entry name" value="Anti-sigma_ChrR"/>
</dbReference>
<name>A0ABN1I6P8_9GAMM</name>
<keyword evidence="3" id="KW-1185">Reference proteome</keyword>
<proteinExistence type="predicted"/>
<comment type="caution">
    <text evidence="2">The sequence shown here is derived from an EMBL/GenBank/DDBJ whole genome shotgun (WGS) entry which is preliminary data.</text>
</comment>
<accession>A0ABN1I6P8</accession>
<dbReference type="CDD" id="cd20301">
    <property type="entry name" value="cupin_ChrR"/>
    <property type="match status" value="1"/>
</dbReference>
<dbReference type="Gene3D" id="2.60.120.10">
    <property type="entry name" value="Jelly Rolls"/>
    <property type="match status" value="1"/>
</dbReference>
<gene>
    <name evidence="2" type="ORF">GCM10009104_20120</name>
</gene>
<dbReference type="Proteomes" id="UP001499915">
    <property type="component" value="Unassembled WGS sequence"/>
</dbReference>
<dbReference type="InterPro" id="IPR011051">
    <property type="entry name" value="RmlC_Cupin_sf"/>
</dbReference>
<feature type="domain" description="ChrR-like cupin" evidence="1">
    <location>
        <begin position="106"/>
        <end position="197"/>
    </location>
</feature>
<evidence type="ECO:0000313" key="2">
    <source>
        <dbReference type="EMBL" id="GAA0692886.1"/>
    </source>
</evidence>
<dbReference type="EMBL" id="BAAAET010000002">
    <property type="protein sequence ID" value="GAA0692886.1"/>
    <property type="molecule type" value="Genomic_DNA"/>
</dbReference>
<protein>
    <submittedName>
        <fullName evidence="2">ChrR family anti-sigma-E factor</fullName>
    </submittedName>
</protein>
<dbReference type="NCBIfam" id="TIGR02451">
    <property type="entry name" value="anti_sig_ChrR"/>
    <property type="match status" value="1"/>
</dbReference>
<sequence length="217" mass="23561">MKISHHFDDATLMAYSAGSLPQGMALLVACHLHWCPHCRERTRVTDAVGGAMLDTLEPVVLKEDALNAVLARLDEPEQEFAAVQSASSSDSREMPAPLSQLLNKPIDELPWKRIGYGVRQLDLALEGPGATRLLRISPGVSVPHHTHGGSELTLILRGSYSDEMGRFCRGDVADLDGEVSHQPIVDTDEDCICLIATDAPLKFTGLMGRLVQPFIGL</sequence>
<dbReference type="InterPro" id="IPR041916">
    <property type="entry name" value="Anti_sigma_zinc_sf"/>
</dbReference>
<dbReference type="InterPro" id="IPR014710">
    <property type="entry name" value="RmlC-like_jellyroll"/>
</dbReference>
<dbReference type="RefSeq" id="WP_343805471.1">
    <property type="nucleotide sequence ID" value="NZ_BAAAET010000002.1"/>
</dbReference>